<protein>
    <submittedName>
        <fullName evidence="2">Uncharacterized protein</fullName>
    </submittedName>
</protein>
<feature type="transmembrane region" description="Helical" evidence="1">
    <location>
        <begin position="32"/>
        <end position="50"/>
    </location>
</feature>
<evidence type="ECO:0000313" key="2">
    <source>
        <dbReference type="EMBL" id="GAF86806.1"/>
    </source>
</evidence>
<keyword evidence="1" id="KW-0472">Membrane</keyword>
<keyword evidence="1" id="KW-1133">Transmembrane helix</keyword>
<comment type="caution">
    <text evidence="2">The sequence shown here is derived from an EMBL/GenBank/DDBJ whole genome shotgun (WGS) entry which is preliminary data.</text>
</comment>
<dbReference type="AlphaFoldDB" id="X0THP6"/>
<name>X0THP6_9ZZZZ</name>
<feature type="transmembrane region" description="Helical" evidence="1">
    <location>
        <begin position="7"/>
        <end position="26"/>
    </location>
</feature>
<proteinExistence type="predicted"/>
<organism evidence="2">
    <name type="scientific">marine sediment metagenome</name>
    <dbReference type="NCBI Taxonomy" id="412755"/>
    <lineage>
        <taxon>unclassified sequences</taxon>
        <taxon>metagenomes</taxon>
        <taxon>ecological metagenomes</taxon>
    </lineage>
</organism>
<sequence>MVVFTIPFGIIFVLALIIFTPAYTFIFLHGKLLIWLIAGIIGLFLMKNLLNK</sequence>
<gene>
    <name evidence="2" type="ORF">S01H1_26954</name>
</gene>
<accession>X0THP6</accession>
<reference evidence="2" key="1">
    <citation type="journal article" date="2014" name="Front. Microbiol.">
        <title>High frequency of phylogenetically diverse reductive dehalogenase-homologous genes in deep subseafloor sedimentary metagenomes.</title>
        <authorList>
            <person name="Kawai M."/>
            <person name="Futagami T."/>
            <person name="Toyoda A."/>
            <person name="Takaki Y."/>
            <person name="Nishi S."/>
            <person name="Hori S."/>
            <person name="Arai W."/>
            <person name="Tsubouchi T."/>
            <person name="Morono Y."/>
            <person name="Uchiyama I."/>
            <person name="Ito T."/>
            <person name="Fujiyama A."/>
            <person name="Inagaki F."/>
            <person name="Takami H."/>
        </authorList>
    </citation>
    <scope>NUCLEOTIDE SEQUENCE</scope>
    <source>
        <strain evidence="2">Expedition CK06-06</strain>
    </source>
</reference>
<dbReference type="EMBL" id="BARS01016375">
    <property type="protein sequence ID" value="GAF86806.1"/>
    <property type="molecule type" value="Genomic_DNA"/>
</dbReference>
<keyword evidence="1" id="KW-0812">Transmembrane</keyword>
<evidence type="ECO:0000256" key="1">
    <source>
        <dbReference type="SAM" id="Phobius"/>
    </source>
</evidence>